<evidence type="ECO:0000256" key="11">
    <source>
        <dbReference type="SAM" id="SignalP"/>
    </source>
</evidence>
<evidence type="ECO:0000256" key="9">
    <source>
        <dbReference type="ARBA" id="ARBA00023157"/>
    </source>
</evidence>
<evidence type="ECO:0000256" key="8">
    <source>
        <dbReference type="ARBA" id="ARBA00023033"/>
    </source>
</evidence>
<sequence length="314" mass="32773">MKVSTIFAVGSSLLGVVEAHGGVGTYTIGTTVWQGWQPYNSVSGQKSIQRQYGSFNPLLIADLTTVNIRCNNAGALGTGLTASIAAGATLKAHWTQWTHRPSAIMIYMARCPSSGCNGWDGAGKVWFKIAHAGLISGTQNAGIWAGDQLVDTLEWTHTIPSTLAPGEYLIRHELLALHQRDNPQFYPECAQLTVTGSGTVVPPSSWFVAFPGAYSATDPGVAFNIDGDAAKTATSYPIPGPPVWDGTGGAPPVPEPVPTTLVTSAGAPGQTGAPPSCTPQKKYQQCGGMDFKGCAACESGSSCVAQGNYYSQCM</sequence>
<evidence type="ECO:0000259" key="12">
    <source>
        <dbReference type="PROSITE" id="PS51164"/>
    </source>
</evidence>
<comment type="domain">
    <text evidence="10">Has a modular structure: an endo-beta-1,4-glucanase catalytic module at the N-terminus, a linker rich in serines and threonines, and a C-terminal carbohydrate-binding module (CBM).</text>
</comment>
<evidence type="ECO:0000256" key="5">
    <source>
        <dbReference type="ARBA" id="ARBA00022729"/>
    </source>
</evidence>
<dbReference type="InterPro" id="IPR035971">
    <property type="entry name" value="CBD_sf"/>
</dbReference>
<feature type="domain" description="CBM1" evidence="12">
    <location>
        <begin position="278"/>
        <end position="314"/>
    </location>
</feature>
<evidence type="ECO:0000256" key="2">
    <source>
        <dbReference type="ARBA" id="ARBA00004613"/>
    </source>
</evidence>
<keyword evidence="5 11" id="KW-0732">Signal</keyword>
<dbReference type="GO" id="GO:0030245">
    <property type="term" value="P:cellulose catabolic process"/>
    <property type="evidence" value="ECO:0007669"/>
    <property type="project" value="UniProtKB-UniRule"/>
</dbReference>
<dbReference type="OrthoDB" id="4849160at2759"/>
<dbReference type="InterPro" id="IPR005103">
    <property type="entry name" value="AA9_LPMO"/>
</dbReference>
<name>A0A2T2NUV0_CORCC</name>
<dbReference type="Gene3D" id="2.70.50.70">
    <property type="match status" value="1"/>
</dbReference>
<dbReference type="CDD" id="cd21175">
    <property type="entry name" value="LPMO_AA9"/>
    <property type="match status" value="1"/>
</dbReference>
<dbReference type="EC" id="1.14.99.56" evidence="10"/>
<keyword evidence="10" id="KW-0119">Carbohydrate metabolism</keyword>
<evidence type="ECO:0000256" key="10">
    <source>
        <dbReference type="RuleBase" id="RU368122"/>
    </source>
</evidence>
<dbReference type="STRING" id="1448308.A0A2T2NUV0"/>
<evidence type="ECO:0000313" key="13">
    <source>
        <dbReference type="EMBL" id="PSN69212.1"/>
    </source>
</evidence>
<evidence type="ECO:0000256" key="7">
    <source>
        <dbReference type="ARBA" id="ARBA00023008"/>
    </source>
</evidence>
<keyword evidence="10" id="KW-0624">Polysaccharide degradation</keyword>
<comment type="cofactor">
    <cofactor evidence="1">
        <name>Cu(2+)</name>
        <dbReference type="ChEBI" id="CHEBI:29036"/>
    </cofactor>
</comment>
<keyword evidence="8" id="KW-0503">Monooxygenase</keyword>
<dbReference type="EMBL" id="KZ678133">
    <property type="protein sequence ID" value="PSN69212.1"/>
    <property type="molecule type" value="Genomic_DNA"/>
</dbReference>
<comment type="subcellular location">
    <subcellularLocation>
        <location evidence="2 10">Secreted</location>
    </subcellularLocation>
</comment>
<evidence type="ECO:0000256" key="4">
    <source>
        <dbReference type="ARBA" id="ARBA00022723"/>
    </source>
</evidence>
<dbReference type="PROSITE" id="PS51164">
    <property type="entry name" value="CBM1_2"/>
    <property type="match status" value="1"/>
</dbReference>
<evidence type="ECO:0000256" key="1">
    <source>
        <dbReference type="ARBA" id="ARBA00001973"/>
    </source>
</evidence>
<accession>A0A2T2NUV0</accession>
<comment type="catalytic activity">
    <reaction evidence="10">
        <text>[(1-&gt;4)-beta-D-glucosyl]n+m + reduced acceptor + O2 = 4-dehydro-beta-D-glucosyl-[(1-&gt;4)-beta-D-glucosyl]n-1 + [(1-&gt;4)-beta-D-glucosyl]m + acceptor + H2O.</text>
        <dbReference type="EC" id="1.14.99.56"/>
    </reaction>
</comment>
<feature type="signal peptide" evidence="11">
    <location>
        <begin position="1"/>
        <end position="19"/>
    </location>
</feature>
<organism evidence="13 14">
    <name type="scientific">Corynespora cassiicola Philippines</name>
    <dbReference type="NCBI Taxonomy" id="1448308"/>
    <lineage>
        <taxon>Eukaryota</taxon>
        <taxon>Fungi</taxon>
        <taxon>Dikarya</taxon>
        <taxon>Ascomycota</taxon>
        <taxon>Pezizomycotina</taxon>
        <taxon>Dothideomycetes</taxon>
        <taxon>Pleosporomycetidae</taxon>
        <taxon>Pleosporales</taxon>
        <taxon>Corynesporascaceae</taxon>
        <taxon>Corynespora</taxon>
    </lineage>
</organism>
<dbReference type="SMART" id="SM00236">
    <property type="entry name" value="fCBD"/>
    <property type="match status" value="1"/>
</dbReference>
<keyword evidence="7" id="KW-0186">Copper</keyword>
<evidence type="ECO:0000256" key="6">
    <source>
        <dbReference type="ARBA" id="ARBA00023002"/>
    </source>
</evidence>
<gene>
    <name evidence="13" type="ORF">BS50DRAFT_549890</name>
</gene>
<dbReference type="GO" id="GO:0030248">
    <property type="term" value="F:cellulose binding"/>
    <property type="evidence" value="ECO:0007669"/>
    <property type="project" value="UniProtKB-UniRule"/>
</dbReference>
<dbReference type="Pfam" id="PF03443">
    <property type="entry name" value="AA9"/>
    <property type="match status" value="1"/>
</dbReference>
<evidence type="ECO:0000256" key="3">
    <source>
        <dbReference type="ARBA" id="ARBA00022525"/>
    </source>
</evidence>
<keyword evidence="14" id="KW-1185">Reference proteome</keyword>
<dbReference type="PANTHER" id="PTHR33353:SF19">
    <property type="entry name" value="GLYCOSYLHYDROLASE FAMILY 61-8 PROTEIN"/>
    <property type="match status" value="1"/>
</dbReference>
<evidence type="ECO:0000313" key="14">
    <source>
        <dbReference type="Proteomes" id="UP000240883"/>
    </source>
</evidence>
<comment type="function">
    <text evidence="10">Lytic polysaccharide monooxygenase (LMPO) that depolymerizes crystalline and amorphous polysaccharides via the oxidation of scissile alpha- or beta-(1-4)-glycosidic bonds, yielding C1 and/or C4 oxidation products. Catalysis by LPMOs requires the reduction of the active-site copper from Cu(II) to Cu(I) by a reducing agent and H(2)O(2) or O(2) as a cosubstrate.</text>
</comment>
<dbReference type="GO" id="GO:0046872">
    <property type="term" value="F:metal ion binding"/>
    <property type="evidence" value="ECO:0007669"/>
    <property type="project" value="UniProtKB-KW"/>
</dbReference>
<feature type="chain" id="PRO_5015555383" description="AA9 family lytic polysaccharide monooxygenase" evidence="11">
    <location>
        <begin position="20"/>
        <end position="314"/>
    </location>
</feature>
<dbReference type="Pfam" id="PF00734">
    <property type="entry name" value="CBM_1"/>
    <property type="match status" value="1"/>
</dbReference>
<dbReference type="GO" id="GO:0005576">
    <property type="term" value="C:extracellular region"/>
    <property type="evidence" value="ECO:0007669"/>
    <property type="project" value="UniProtKB-SubCell"/>
</dbReference>
<dbReference type="Proteomes" id="UP000240883">
    <property type="component" value="Unassembled WGS sequence"/>
</dbReference>
<dbReference type="PANTHER" id="PTHR33353">
    <property type="entry name" value="PUTATIVE (AFU_ORTHOLOGUE AFUA_1G12560)-RELATED"/>
    <property type="match status" value="1"/>
</dbReference>
<dbReference type="InterPro" id="IPR049892">
    <property type="entry name" value="AA9"/>
</dbReference>
<dbReference type="PROSITE" id="PS00562">
    <property type="entry name" value="CBM1_1"/>
    <property type="match status" value="1"/>
</dbReference>
<keyword evidence="10" id="KW-0136">Cellulose degradation</keyword>
<keyword evidence="4" id="KW-0479">Metal-binding</keyword>
<dbReference type="SUPFAM" id="SSF57180">
    <property type="entry name" value="Cellulose-binding domain"/>
    <property type="match status" value="1"/>
</dbReference>
<dbReference type="InterPro" id="IPR000254">
    <property type="entry name" value="CBD"/>
</dbReference>
<keyword evidence="3 10" id="KW-0964">Secreted</keyword>
<keyword evidence="9 10" id="KW-1015">Disulfide bond</keyword>
<proteinExistence type="predicted"/>
<protein>
    <recommendedName>
        <fullName evidence="10">AA9 family lytic polysaccharide monooxygenase</fullName>
        <ecNumber evidence="10">1.14.99.56</ecNumber>
    </recommendedName>
    <alternativeName>
        <fullName evidence="10">Endo-beta-1,4-glucanase</fullName>
    </alternativeName>
    <alternativeName>
        <fullName evidence="10">Glycosyl hydrolase 61 family protein</fullName>
    </alternativeName>
</protein>
<keyword evidence="6" id="KW-0560">Oxidoreductase</keyword>
<dbReference type="GO" id="GO:0008810">
    <property type="term" value="F:cellulase activity"/>
    <property type="evidence" value="ECO:0007669"/>
    <property type="project" value="UniProtKB-UniRule"/>
</dbReference>
<dbReference type="AlphaFoldDB" id="A0A2T2NUV0"/>
<reference evidence="13 14" key="1">
    <citation type="journal article" date="2018" name="Front. Microbiol.">
        <title>Genome-Wide Analysis of Corynespora cassiicola Leaf Fall Disease Putative Effectors.</title>
        <authorList>
            <person name="Lopez D."/>
            <person name="Ribeiro S."/>
            <person name="Label P."/>
            <person name="Fumanal B."/>
            <person name="Venisse J.S."/>
            <person name="Kohler A."/>
            <person name="de Oliveira R.R."/>
            <person name="Labutti K."/>
            <person name="Lipzen A."/>
            <person name="Lail K."/>
            <person name="Bauer D."/>
            <person name="Ohm R.A."/>
            <person name="Barry K.W."/>
            <person name="Spatafora J."/>
            <person name="Grigoriev I.V."/>
            <person name="Martin F.M."/>
            <person name="Pujade-Renaud V."/>
        </authorList>
    </citation>
    <scope>NUCLEOTIDE SEQUENCE [LARGE SCALE GENOMIC DNA]</scope>
    <source>
        <strain evidence="13 14">Philippines</strain>
    </source>
</reference>
<dbReference type="GO" id="GO:0004497">
    <property type="term" value="F:monooxygenase activity"/>
    <property type="evidence" value="ECO:0007669"/>
    <property type="project" value="UniProtKB-KW"/>
</dbReference>